<dbReference type="EMBL" id="FOTC01000002">
    <property type="protein sequence ID" value="SFL09141.1"/>
    <property type="molecule type" value="Genomic_DNA"/>
</dbReference>
<reference evidence="3" key="1">
    <citation type="submission" date="2016-10" db="EMBL/GenBank/DDBJ databases">
        <authorList>
            <person name="Varghese N."/>
            <person name="Submissions S."/>
        </authorList>
    </citation>
    <scope>NUCLEOTIDE SEQUENCE [LARGE SCALE GENOMIC DNA]</scope>
    <source>
        <strain evidence="3">CGMCC 1.7738</strain>
    </source>
</reference>
<keyword evidence="3" id="KW-1185">Reference proteome</keyword>
<dbReference type="RefSeq" id="WP_089869582.1">
    <property type="nucleotide sequence ID" value="NZ_FOTC01000002.1"/>
</dbReference>
<dbReference type="AlphaFoldDB" id="A0A1I4EYD7"/>
<protein>
    <recommendedName>
        <fullName evidence="1">DUF7260 domain-containing protein</fullName>
    </recommendedName>
</protein>
<sequence length="265" mass="29525">MTETPELLRLAQRLTRPVLDATTVVRRERRRSVDERESFETFGRRVRRLTPDASDPSLEPLSGRLLPGVSGVRSGPTLAAVRTSYTETVMAVPHYREEYDDTLEESLTVEFGREVAEAVVAGDTLSTELQDALLTAAALARTERDQFVERIDAEDASLAAVVDGVRRLVVDLGTLDDTPLPDRSFDELRALDREVASLERQCDRLVTDRQASIRSAAPASTDPSLQAYLYQHESTRYPVLTCLADLGEVLTQARRRVQRQLTVTA</sequence>
<dbReference type="InterPro" id="IPR055684">
    <property type="entry name" value="DUF7260"/>
</dbReference>
<evidence type="ECO:0000313" key="3">
    <source>
        <dbReference type="Proteomes" id="UP000199607"/>
    </source>
</evidence>
<name>A0A1I4EYD7_9EURY</name>
<accession>A0A1I4EYD7</accession>
<gene>
    <name evidence="2" type="ORF">SAMN04487950_2397</name>
</gene>
<proteinExistence type="predicted"/>
<organism evidence="2 3">
    <name type="scientific">Halogranum rubrum</name>
    <dbReference type="NCBI Taxonomy" id="553466"/>
    <lineage>
        <taxon>Archaea</taxon>
        <taxon>Methanobacteriati</taxon>
        <taxon>Methanobacteriota</taxon>
        <taxon>Stenosarchaea group</taxon>
        <taxon>Halobacteria</taxon>
        <taxon>Halobacteriales</taxon>
        <taxon>Haloferacaceae</taxon>
    </lineage>
</organism>
<feature type="domain" description="DUF7260" evidence="1">
    <location>
        <begin position="17"/>
        <end position="254"/>
    </location>
</feature>
<evidence type="ECO:0000313" key="2">
    <source>
        <dbReference type="EMBL" id="SFL09141.1"/>
    </source>
</evidence>
<dbReference type="STRING" id="553466.SAMN04487950_2397"/>
<dbReference type="Proteomes" id="UP000199607">
    <property type="component" value="Unassembled WGS sequence"/>
</dbReference>
<dbReference type="Pfam" id="PF23921">
    <property type="entry name" value="DUF7260"/>
    <property type="match status" value="1"/>
</dbReference>
<evidence type="ECO:0000259" key="1">
    <source>
        <dbReference type="Pfam" id="PF23921"/>
    </source>
</evidence>